<keyword evidence="7" id="KW-1003">Cell membrane</keyword>
<gene>
    <name evidence="15" type="ORF">BIY23_01600</name>
</gene>
<evidence type="ECO:0000256" key="14">
    <source>
        <dbReference type="SAM" id="Phobius"/>
    </source>
</evidence>
<evidence type="ECO:0000256" key="4">
    <source>
        <dbReference type="ARBA" id="ARBA00011718"/>
    </source>
</evidence>
<dbReference type="OrthoDB" id="9811406at2"/>
<keyword evidence="6" id="KW-0813">Transport</keyword>
<dbReference type="PANTHER" id="PTHR33909:SF1">
    <property type="entry name" value="SEC TRANSLOCON ACCESSORY COMPLEX SUBUNIT YAJC"/>
    <property type="match status" value="1"/>
</dbReference>
<evidence type="ECO:0000256" key="5">
    <source>
        <dbReference type="ARBA" id="ARBA00014962"/>
    </source>
</evidence>
<comment type="caution">
    <text evidence="15">The sequence shown here is derived from an EMBL/GenBank/DDBJ whole genome shotgun (WGS) entry which is preliminary data.</text>
</comment>
<dbReference type="EMBL" id="MJMG01000001">
    <property type="protein sequence ID" value="OEY87155.1"/>
    <property type="molecule type" value="Genomic_DNA"/>
</dbReference>
<keyword evidence="8 14" id="KW-0812">Transmembrane</keyword>
<evidence type="ECO:0000256" key="9">
    <source>
        <dbReference type="ARBA" id="ARBA00022927"/>
    </source>
</evidence>
<accession>A0A1E7QL03</accession>
<evidence type="ECO:0000313" key="16">
    <source>
        <dbReference type="Proteomes" id="UP000175679"/>
    </source>
</evidence>
<evidence type="ECO:0000256" key="7">
    <source>
        <dbReference type="ARBA" id="ARBA00022475"/>
    </source>
</evidence>
<comment type="subunit">
    <text evidence="4">Part of the SecDF-YidC-YajC translocase complex. The SecDF-YidC-YajC translocase forms a supercomplex with SecYEG, called the holo-translocon (HTL).</text>
</comment>
<dbReference type="NCBIfam" id="TIGR00739">
    <property type="entry name" value="yajC"/>
    <property type="match status" value="1"/>
</dbReference>
<evidence type="ECO:0000313" key="15">
    <source>
        <dbReference type="EMBL" id="OEY87155.1"/>
    </source>
</evidence>
<evidence type="ECO:0000256" key="8">
    <source>
        <dbReference type="ARBA" id="ARBA00022692"/>
    </source>
</evidence>
<evidence type="ECO:0000256" key="2">
    <source>
        <dbReference type="ARBA" id="ARBA00004377"/>
    </source>
</evidence>
<name>A0A1E7QL03_WOLPI</name>
<keyword evidence="10 14" id="KW-1133">Transmembrane helix</keyword>
<dbReference type="PANTHER" id="PTHR33909">
    <property type="entry name" value="SEC TRANSLOCON ACCESSORY COMPLEX SUBUNIT YAJC"/>
    <property type="match status" value="1"/>
</dbReference>
<evidence type="ECO:0000256" key="10">
    <source>
        <dbReference type="ARBA" id="ARBA00022989"/>
    </source>
</evidence>
<dbReference type="SMART" id="SM01323">
    <property type="entry name" value="YajC"/>
    <property type="match status" value="1"/>
</dbReference>
<evidence type="ECO:0000256" key="12">
    <source>
        <dbReference type="ARBA" id="ARBA00023136"/>
    </source>
</evidence>
<dbReference type="AlphaFoldDB" id="A0A1E7QL03"/>
<organism evidence="15 16">
    <name type="scientific">Wolbachia pipientis</name>
    <dbReference type="NCBI Taxonomy" id="955"/>
    <lineage>
        <taxon>Bacteria</taxon>
        <taxon>Pseudomonadati</taxon>
        <taxon>Pseudomonadota</taxon>
        <taxon>Alphaproteobacteria</taxon>
        <taxon>Rickettsiales</taxon>
        <taxon>Anaplasmataceae</taxon>
        <taxon>Wolbachieae</taxon>
        <taxon>Wolbachia</taxon>
    </lineage>
</organism>
<comment type="function">
    <text evidence="1">The SecYEG-SecDF-YajC-YidC holo-translocon (HTL) protein secretase/insertase is a supercomplex required for protein secretion, insertion of proteins into membranes, and assembly of membrane protein complexes. While the SecYEG complex is essential for assembly of a number of proteins and complexes, the SecDF-YajC-YidC subcomplex facilitates these functions.</text>
</comment>
<dbReference type="Proteomes" id="UP000175679">
    <property type="component" value="Unassembled WGS sequence"/>
</dbReference>
<dbReference type="GO" id="GO:0005886">
    <property type="term" value="C:plasma membrane"/>
    <property type="evidence" value="ECO:0007669"/>
    <property type="project" value="UniProtKB-SubCell"/>
</dbReference>
<dbReference type="InterPro" id="IPR003849">
    <property type="entry name" value="Preprotein_translocase_YajC"/>
</dbReference>
<sequence>MFIYEASAVPSTGSFFINLLPLVLISLVFYFLILRPQQNKVKEHKSMINSIKRGDTVITSGGIIGEVNKVDEANAQFVIEIAPKIEVKVLKSAVSEVSVQANKKNKDKEQNTPKKNDKSKDS</sequence>
<feature type="compositionally biased region" description="Basic and acidic residues" evidence="13">
    <location>
        <begin position="104"/>
        <end position="122"/>
    </location>
</feature>
<keyword evidence="11" id="KW-0811">Translocation</keyword>
<feature type="region of interest" description="Disordered" evidence="13">
    <location>
        <begin position="97"/>
        <end position="122"/>
    </location>
</feature>
<protein>
    <recommendedName>
        <fullName evidence="5">Sec translocon accessory complex subunit YajC</fullName>
    </recommendedName>
</protein>
<comment type="subcellular location">
    <subcellularLocation>
        <location evidence="2">Cell inner membrane</location>
        <topology evidence="2">Single-pass membrane protein</topology>
    </subcellularLocation>
</comment>
<evidence type="ECO:0000256" key="11">
    <source>
        <dbReference type="ARBA" id="ARBA00023010"/>
    </source>
</evidence>
<evidence type="ECO:0000256" key="6">
    <source>
        <dbReference type="ARBA" id="ARBA00022448"/>
    </source>
</evidence>
<keyword evidence="16" id="KW-1185">Reference proteome</keyword>
<proteinExistence type="inferred from homology"/>
<keyword evidence="9" id="KW-0653">Protein transport</keyword>
<dbReference type="Pfam" id="PF02699">
    <property type="entry name" value="YajC"/>
    <property type="match status" value="1"/>
</dbReference>
<evidence type="ECO:0000256" key="3">
    <source>
        <dbReference type="ARBA" id="ARBA00006742"/>
    </source>
</evidence>
<keyword evidence="12 14" id="KW-0472">Membrane</keyword>
<feature type="transmembrane region" description="Helical" evidence="14">
    <location>
        <begin position="15"/>
        <end position="34"/>
    </location>
</feature>
<dbReference type="PRINTS" id="PR01853">
    <property type="entry name" value="YAJCTRNLCASE"/>
</dbReference>
<evidence type="ECO:0000256" key="13">
    <source>
        <dbReference type="SAM" id="MobiDB-lite"/>
    </source>
</evidence>
<comment type="similarity">
    <text evidence="3">Belongs to the YajC family.</text>
</comment>
<dbReference type="RefSeq" id="WP_070064804.1">
    <property type="nucleotide sequence ID" value="NZ_MJMG01000001.1"/>
</dbReference>
<dbReference type="GO" id="GO:0015031">
    <property type="term" value="P:protein transport"/>
    <property type="evidence" value="ECO:0007669"/>
    <property type="project" value="UniProtKB-KW"/>
</dbReference>
<reference evidence="15 16" key="1">
    <citation type="submission" date="2016-09" db="EMBL/GenBank/DDBJ databases">
        <title>Genomic evidence for plant-parasitic nematodes as the earliest Wolbachia hosts.</title>
        <authorList>
            <person name="Brown A.M."/>
            <person name="Wasala S.K."/>
            <person name="Howe D.K."/>
            <person name="Peetz A.B."/>
            <person name="Zasada I.A."/>
            <person name="Denver D.R."/>
        </authorList>
    </citation>
    <scope>NUCLEOTIDE SEQUENCE [LARGE SCALE GENOMIC DNA]</scope>
    <source>
        <strain evidence="16">wPpe</strain>
    </source>
</reference>
<evidence type="ECO:0000256" key="1">
    <source>
        <dbReference type="ARBA" id="ARBA00002061"/>
    </source>
</evidence>